<organism evidence="1">
    <name type="scientific">Anguilla anguilla</name>
    <name type="common">European freshwater eel</name>
    <name type="synonym">Muraena anguilla</name>
    <dbReference type="NCBI Taxonomy" id="7936"/>
    <lineage>
        <taxon>Eukaryota</taxon>
        <taxon>Metazoa</taxon>
        <taxon>Chordata</taxon>
        <taxon>Craniata</taxon>
        <taxon>Vertebrata</taxon>
        <taxon>Euteleostomi</taxon>
        <taxon>Actinopterygii</taxon>
        <taxon>Neopterygii</taxon>
        <taxon>Teleostei</taxon>
        <taxon>Anguilliformes</taxon>
        <taxon>Anguillidae</taxon>
        <taxon>Anguilla</taxon>
    </lineage>
</organism>
<sequence>MSKTSVGAAFCRHTSCRRHLGLASTAPPEPASCFFNSEFSVSNS</sequence>
<reference evidence="1" key="2">
    <citation type="journal article" date="2015" name="Fish Shellfish Immunol.">
        <title>Early steps in the European eel (Anguilla anguilla)-Vibrio vulnificus interaction in the gills: Role of the RtxA13 toxin.</title>
        <authorList>
            <person name="Callol A."/>
            <person name="Pajuelo D."/>
            <person name="Ebbesson L."/>
            <person name="Teles M."/>
            <person name="MacKenzie S."/>
            <person name="Amaro C."/>
        </authorList>
    </citation>
    <scope>NUCLEOTIDE SEQUENCE</scope>
</reference>
<reference evidence="1" key="1">
    <citation type="submission" date="2014-11" db="EMBL/GenBank/DDBJ databases">
        <authorList>
            <person name="Amaro Gonzalez C."/>
        </authorList>
    </citation>
    <scope>NUCLEOTIDE SEQUENCE</scope>
</reference>
<proteinExistence type="predicted"/>
<accession>A0A0E9TYI4</accession>
<evidence type="ECO:0000313" key="1">
    <source>
        <dbReference type="EMBL" id="JAH58532.1"/>
    </source>
</evidence>
<protein>
    <submittedName>
        <fullName evidence="1">Uncharacterized protein</fullName>
    </submittedName>
</protein>
<dbReference type="AlphaFoldDB" id="A0A0E9TYI4"/>
<dbReference type="EMBL" id="GBXM01050045">
    <property type="protein sequence ID" value="JAH58532.1"/>
    <property type="molecule type" value="Transcribed_RNA"/>
</dbReference>
<name>A0A0E9TYI4_ANGAN</name>